<proteinExistence type="predicted"/>
<dbReference type="EMBL" id="CP040871">
    <property type="protein sequence ID" value="QDA56359.1"/>
    <property type="molecule type" value="Genomic_DNA"/>
</dbReference>
<dbReference type="AlphaFoldDB" id="A0A5B7ZNS6"/>
<accession>A0A5B7ZNS6</accession>
<keyword evidence="3" id="KW-1185">Reference proteome</keyword>
<name>A0A5B7ZNS6_9GAMM</name>
<feature type="signal peptide" evidence="1">
    <location>
        <begin position="1"/>
        <end position="23"/>
    </location>
</feature>
<feature type="chain" id="PRO_5022940415" description="Dicarboxylate transport domain-containing protein" evidence="1">
    <location>
        <begin position="24"/>
        <end position="673"/>
    </location>
</feature>
<evidence type="ECO:0000313" key="2">
    <source>
        <dbReference type="EMBL" id="QDA56359.1"/>
    </source>
</evidence>
<dbReference type="Proteomes" id="UP000308149">
    <property type="component" value="Chromosome"/>
</dbReference>
<evidence type="ECO:0000256" key="1">
    <source>
        <dbReference type="SAM" id="SignalP"/>
    </source>
</evidence>
<dbReference type="OrthoDB" id="6191549at2"/>
<dbReference type="KEGG" id="thes:FHQ07_03025"/>
<organism evidence="2 3">
    <name type="scientific">Thermomonas aquatica</name>
    <dbReference type="NCBI Taxonomy" id="2202149"/>
    <lineage>
        <taxon>Bacteria</taxon>
        <taxon>Pseudomonadati</taxon>
        <taxon>Pseudomonadota</taxon>
        <taxon>Gammaproteobacteria</taxon>
        <taxon>Lysobacterales</taxon>
        <taxon>Lysobacteraceae</taxon>
        <taxon>Thermomonas</taxon>
    </lineage>
</organism>
<protein>
    <recommendedName>
        <fullName evidence="4">Dicarboxylate transport domain-containing protein</fullName>
    </recommendedName>
</protein>
<evidence type="ECO:0000313" key="3">
    <source>
        <dbReference type="Proteomes" id="UP000308149"/>
    </source>
</evidence>
<dbReference type="RefSeq" id="WP_139715287.1">
    <property type="nucleotide sequence ID" value="NZ_CP040871.1"/>
</dbReference>
<evidence type="ECO:0008006" key="4">
    <source>
        <dbReference type="Google" id="ProtNLM"/>
    </source>
</evidence>
<gene>
    <name evidence="2" type="ORF">FHQ07_03025</name>
</gene>
<reference evidence="2 3" key="1">
    <citation type="submission" date="2019-06" db="EMBL/GenBank/DDBJ databases">
        <title>Thermomonas aquatica sp. nov., isolated from an industrial wastewater treatment plant.</title>
        <authorList>
            <person name="Jeon J.H."/>
            <person name="Park D.-S."/>
        </authorList>
    </citation>
    <scope>NUCLEOTIDE SEQUENCE [LARGE SCALE GENOMIC DNA]</scope>
    <source>
        <strain evidence="2 3">SY21</strain>
    </source>
</reference>
<keyword evidence="1" id="KW-0732">Signal</keyword>
<sequence>MSRPIIAATLGLLAALAALPASARGLQAKIAKVTTPVATLEQVRVRVDWAAGADSGELQLWAGRVEAPDLGYRYRDLHWRCPLRREGKDGWRCEGELRSGRAAPLQLALRFDAATTQASLAQGRARIALDRDAGSPDLTGIDLSRVPIQWAQALLAKAWPDANFKAGEFDASLAIEAPANRPLRIAGPLTLRGIGLETADAAIAGERLGGRFAIDYRTTPALSLLALDGELRGGEFLAGNTYVALPATPVGLRIDAMRHAGAGWELPRIEWRDGDALSVEGDARFASDASLQALEVDVHSGDMSPLRQRYLSGWLGLFGLGEVDLHGAMDMHLQLRDGQLQVADARLHGVNLRDPGERFVFDGLQGDVRYSAGAPVQSELRWASGKLYGLEFDAARLPFASADGLLRFREDATVPIMGGTMTFRGLTIRPPQGEAGADIRFALVLDDIDFGRVSTALGLPAFQGRLSGTIPNARYANERIDFDGGLSMRLFDGRVAFSSLALERPFGSAPSLSADIAFDDLDLLRLTEVLGFGSITGRLDGRIDGLRLVDWTPVAFDARFITDAKPGIKQRISQRAVQNISSVGDASFVTSLQGKLIGLFDDFGYRRIGIGCHLVNEVCSMSGLHSASNAFTIVEGAGLPRLGVVGFNRQVDWPTLVERLVAVGSGEVKPVVE</sequence>